<dbReference type="PROSITE" id="PS51755">
    <property type="entry name" value="OMPR_PHOB"/>
    <property type="match status" value="1"/>
</dbReference>
<feature type="domain" description="OmpR/PhoB-type" evidence="3">
    <location>
        <begin position="1"/>
        <end position="90"/>
    </location>
</feature>
<evidence type="ECO:0000313" key="4">
    <source>
        <dbReference type="EMBL" id="MBH1790503.1"/>
    </source>
</evidence>
<dbReference type="InterPro" id="IPR016032">
    <property type="entry name" value="Sig_transdc_resp-reg_C-effctor"/>
</dbReference>
<dbReference type="Gene3D" id="1.10.10.10">
    <property type="entry name" value="Winged helix-like DNA-binding domain superfamily/Winged helix DNA-binding domain"/>
    <property type="match status" value="1"/>
</dbReference>
<evidence type="ECO:0000256" key="2">
    <source>
        <dbReference type="PROSITE-ProRule" id="PRU01091"/>
    </source>
</evidence>
<keyword evidence="1 2" id="KW-0238">DNA-binding</keyword>
<name>A0AA40Y400_STEMA</name>
<accession>A0AA40Y400</accession>
<dbReference type="GO" id="GO:0006355">
    <property type="term" value="P:regulation of DNA-templated transcription"/>
    <property type="evidence" value="ECO:0007669"/>
    <property type="project" value="InterPro"/>
</dbReference>
<feature type="DNA-binding region" description="OmpR/PhoB-type" evidence="2">
    <location>
        <begin position="1"/>
        <end position="90"/>
    </location>
</feature>
<dbReference type="GO" id="GO:0000160">
    <property type="term" value="P:phosphorelay signal transduction system"/>
    <property type="evidence" value="ECO:0007669"/>
    <property type="project" value="InterPro"/>
</dbReference>
<dbReference type="GO" id="GO:0003677">
    <property type="term" value="F:DNA binding"/>
    <property type="evidence" value="ECO:0007669"/>
    <property type="project" value="UniProtKB-UniRule"/>
</dbReference>
<reference evidence="4" key="1">
    <citation type="submission" date="2020-11" db="EMBL/GenBank/DDBJ databases">
        <title>Enhanced detection system for hospital associated transmission using whole genome sequencing surveillance.</title>
        <authorList>
            <person name="Harrison L.H."/>
            <person name="Van Tyne D."/>
            <person name="Marsh J.W."/>
            <person name="Griffith M.P."/>
            <person name="Snyder D.J."/>
            <person name="Cooper V.S."/>
            <person name="Mustapha M."/>
        </authorList>
    </citation>
    <scope>NUCLEOTIDE SEQUENCE</scope>
    <source>
        <strain evidence="4">STEN00053</strain>
    </source>
</reference>
<dbReference type="InterPro" id="IPR036388">
    <property type="entry name" value="WH-like_DNA-bd_sf"/>
</dbReference>
<organism evidence="4 5">
    <name type="scientific">Stenotrophomonas maltophilia</name>
    <name type="common">Pseudomonas maltophilia</name>
    <name type="synonym">Xanthomonas maltophilia</name>
    <dbReference type="NCBI Taxonomy" id="40324"/>
    <lineage>
        <taxon>Bacteria</taxon>
        <taxon>Pseudomonadati</taxon>
        <taxon>Pseudomonadota</taxon>
        <taxon>Gammaproteobacteria</taxon>
        <taxon>Lysobacterales</taxon>
        <taxon>Lysobacteraceae</taxon>
        <taxon>Stenotrophomonas</taxon>
        <taxon>Stenotrophomonas maltophilia group</taxon>
    </lineage>
</organism>
<dbReference type="SUPFAM" id="SSF46894">
    <property type="entry name" value="C-terminal effector domain of the bipartite response regulators"/>
    <property type="match status" value="1"/>
</dbReference>
<sequence length="94" mass="10342">MITGLRTEPRAAMVGGQRLPLSPTESKVLQLIIDAGDTPISRFQIEREIYGASGRKSNTVEVTICRLRQKLLQHGYRINATRTRGYTISQGGAA</sequence>
<dbReference type="Pfam" id="PF00486">
    <property type="entry name" value="Trans_reg_C"/>
    <property type="match status" value="1"/>
</dbReference>
<dbReference type="InterPro" id="IPR001867">
    <property type="entry name" value="OmpR/PhoB-type_DNA-bd"/>
</dbReference>
<dbReference type="AlphaFoldDB" id="A0AA40Y400"/>
<evidence type="ECO:0000313" key="5">
    <source>
        <dbReference type="Proteomes" id="UP000634179"/>
    </source>
</evidence>
<evidence type="ECO:0000259" key="3">
    <source>
        <dbReference type="PROSITE" id="PS51755"/>
    </source>
</evidence>
<protein>
    <submittedName>
        <fullName evidence="4">Winged helix-turn-helix transcriptional regulator</fullName>
    </submittedName>
</protein>
<dbReference type="RefSeq" id="WP_049404843.1">
    <property type="nucleotide sequence ID" value="NZ_JANKBX010000002.1"/>
</dbReference>
<dbReference type="Proteomes" id="UP000634179">
    <property type="component" value="Unassembled WGS sequence"/>
</dbReference>
<evidence type="ECO:0000256" key="1">
    <source>
        <dbReference type="ARBA" id="ARBA00023125"/>
    </source>
</evidence>
<gene>
    <name evidence="4" type="ORF">I5V89_11530</name>
</gene>
<comment type="caution">
    <text evidence="4">The sequence shown here is derived from an EMBL/GenBank/DDBJ whole genome shotgun (WGS) entry which is preliminary data.</text>
</comment>
<dbReference type="CDD" id="cd00383">
    <property type="entry name" value="trans_reg_C"/>
    <property type="match status" value="1"/>
</dbReference>
<dbReference type="EMBL" id="JADUOV010000007">
    <property type="protein sequence ID" value="MBH1790503.1"/>
    <property type="molecule type" value="Genomic_DNA"/>
</dbReference>
<proteinExistence type="predicted"/>
<dbReference type="SMART" id="SM00862">
    <property type="entry name" value="Trans_reg_C"/>
    <property type="match status" value="1"/>
</dbReference>